<accession>A0A7R9C024</accession>
<dbReference type="EMBL" id="CAJPEX010009261">
    <property type="protein sequence ID" value="CAG0924830.1"/>
    <property type="molecule type" value="Genomic_DNA"/>
</dbReference>
<feature type="region of interest" description="Disordered" evidence="1">
    <location>
        <begin position="35"/>
        <end position="77"/>
    </location>
</feature>
<evidence type="ECO:0000256" key="1">
    <source>
        <dbReference type="SAM" id="MobiDB-lite"/>
    </source>
</evidence>
<protein>
    <submittedName>
        <fullName evidence="2">Uncharacterized protein</fullName>
    </submittedName>
</protein>
<sequence length="77" mass="8395">MNGSRLPLSLVEDLSRMRLTHAAGDYASDARKVAPVVPPKPRKPAGCQEECDAPPQVAPRKDPPAYHEPHIFQPTPS</sequence>
<proteinExistence type="predicted"/>
<keyword evidence="3" id="KW-1185">Reference proteome</keyword>
<name>A0A7R9C024_9CRUS</name>
<organism evidence="2">
    <name type="scientific">Notodromas monacha</name>
    <dbReference type="NCBI Taxonomy" id="399045"/>
    <lineage>
        <taxon>Eukaryota</taxon>
        <taxon>Metazoa</taxon>
        <taxon>Ecdysozoa</taxon>
        <taxon>Arthropoda</taxon>
        <taxon>Crustacea</taxon>
        <taxon>Oligostraca</taxon>
        <taxon>Ostracoda</taxon>
        <taxon>Podocopa</taxon>
        <taxon>Podocopida</taxon>
        <taxon>Cypridocopina</taxon>
        <taxon>Cypridoidea</taxon>
        <taxon>Cyprididae</taxon>
        <taxon>Notodromas</taxon>
    </lineage>
</organism>
<feature type="compositionally biased region" description="Basic and acidic residues" evidence="1">
    <location>
        <begin position="59"/>
        <end position="70"/>
    </location>
</feature>
<dbReference type="Proteomes" id="UP000678499">
    <property type="component" value="Unassembled WGS sequence"/>
</dbReference>
<evidence type="ECO:0000313" key="2">
    <source>
        <dbReference type="EMBL" id="CAD7284678.1"/>
    </source>
</evidence>
<dbReference type="AlphaFoldDB" id="A0A7R9C024"/>
<dbReference type="EMBL" id="OA891298">
    <property type="protein sequence ID" value="CAD7284678.1"/>
    <property type="molecule type" value="Genomic_DNA"/>
</dbReference>
<feature type="non-terminal residue" evidence="2">
    <location>
        <position position="1"/>
    </location>
</feature>
<evidence type="ECO:0000313" key="3">
    <source>
        <dbReference type="Proteomes" id="UP000678499"/>
    </source>
</evidence>
<reference evidence="2" key="1">
    <citation type="submission" date="2020-11" db="EMBL/GenBank/DDBJ databases">
        <authorList>
            <person name="Tran Van P."/>
        </authorList>
    </citation>
    <scope>NUCLEOTIDE SEQUENCE</scope>
</reference>
<gene>
    <name evidence="2" type="ORF">NMOB1V02_LOCUS12283</name>
</gene>